<evidence type="ECO:0000259" key="3">
    <source>
        <dbReference type="Pfam" id="PF07593"/>
    </source>
</evidence>
<dbReference type="PANTHER" id="PTHR16026:SF0">
    <property type="entry name" value="CARTILAGE ACIDIC PROTEIN 1"/>
    <property type="match status" value="1"/>
</dbReference>
<keyword evidence="1 2" id="KW-0732">Signal</keyword>
<dbReference type="OrthoDB" id="1488578at2"/>
<dbReference type="InterPro" id="IPR027039">
    <property type="entry name" value="Crtac1"/>
</dbReference>
<dbReference type="InterPro" id="IPR011519">
    <property type="entry name" value="UnbV_ASPIC"/>
</dbReference>
<sequence length="514" mass="55802">MILRLALFATTLSLAAQAAQAADPQFADMSETLPGAHIYDGNWEYYVGGGVAVFDCNGDNRPDIFAAGGENPASLWINQITPDDWAFASADIEPITAATGAYPLDIDSDGLLDLMVLRVDENRLLRGTGDCKFSDFEASLGFTTDDRWSTAFTATWEGDNALPTLAIGNYVDRADPKGPFEACDDNQLYRPNGETYDTALHLTPSFCALSMLFSDWQRNGQADLRVSNDRHYYVRGGSEQMWDMESLRALGPDDGWAAISIWGMGIASHDITGDARPDIVLTSMGDQLIQLTTPNGYEAAPFSIGAYAHRPFIGDDGRPSTGWHAQFGDINNDTRADLFIAKGNVDQMPGNAMKDPNNLLIQNPDRTFRETADIAGIATTERSRGGALADFDRDGRLDLVVVNRRAPIELYRNITTGTGNWVGVTLNQPAPNTFAIASWIELRTQDGSVAVQEVTIGGGHAGGQHGPAHFGLGPSETAELRVIWPDGTASDWTQIPINQYLSIARDEATTLTFH</sequence>
<dbReference type="PANTHER" id="PTHR16026">
    <property type="entry name" value="CARTILAGE ACIDIC PROTEIN 1"/>
    <property type="match status" value="1"/>
</dbReference>
<evidence type="ECO:0000313" key="5">
    <source>
        <dbReference type="Proteomes" id="UP000201838"/>
    </source>
</evidence>
<feature type="domain" description="ASPIC/UnbV" evidence="3">
    <location>
        <begin position="435"/>
        <end position="501"/>
    </location>
</feature>
<dbReference type="Pfam" id="PF07593">
    <property type="entry name" value="UnbV_ASPIC"/>
    <property type="match status" value="1"/>
</dbReference>
<dbReference type="AlphaFoldDB" id="A0A238J6M9"/>
<dbReference type="EMBL" id="FXXQ01000018">
    <property type="protein sequence ID" value="SMX25534.1"/>
    <property type="molecule type" value="Genomic_DNA"/>
</dbReference>
<dbReference type="Gene3D" id="2.130.10.130">
    <property type="entry name" value="Integrin alpha, N-terminal"/>
    <property type="match status" value="1"/>
</dbReference>
<evidence type="ECO:0000313" key="4">
    <source>
        <dbReference type="EMBL" id="SMX25534.1"/>
    </source>
</evidence>
<feature type="signal peptide" evidence="2">
    <location>
        <begin position="1"/>
        <end position="21"/>
    </location>
</feature>
<protein>
    <submittedName>
        <fullName evidence="4">ASPIC and UnbV</fullName>
    </submittedName>
</protein>
<dbReference type="InterPro" id="IPR028994">
    <property type="entry name" value="Integrin_alpha_N"/>
</dbReference>
<reference evidence="4 5" key="1">
    <citation type="submission" date="2017-05" db="EMBL/GenBank/DDBJ databases">
        <authorList>
            <person name="Song R."/>
            <person name="Chenine A.L."/>
            <person name="Ruprecht R.M."/>
        </authorList>
    </citation>
    <scope>NUCLEOTIDE SEQUENCE [LARGE SCALE GENOMIC DNA]</scope>
    <source>
        <strain evidence="4 5">CECT 8489</strain>
    </source>
</reference>
<dbReference type="Pfam" id="PF13517">
    <property type="entry name" value="FG-GAP_3"/>
    <property type="match status" value="2"/>
</dbReference>
<dbReference type="Proteomes" id="UP000201838">
    <property type="component" value="Unassembled WGS sequence"/>
</dbReference>
<dbReference type="RefSeq" id="WP_093975720.1">
    <property type="nucleotide sequence ID" value="NZ_FXXQ01000018.1"/>
</dbReference>
<dbReference type="SUPFAM" id="SSF69318">
    <property type="entry name" value="Integrin alpha N-terminal domain"/>
    <property type="match status" value="1"/>
</dbReference>
<proteinExistence type="predicted"/>
<accession>A0A238J6M9</accession>
<dbReference type="InterPro" id="IPR013517">
    <property type="entry name" value="FG-GAP"/>
</dbReference>
<name>A0A238J6M9_9RHOB</name>
<feature type="chain" id="PRO_5012828005" evidence="2">
    <location>
        <begin position="22"/>
        <end position="514"/>
    </location>
</feature>
<evidence type="ECO:0000256" key="2">
    <source>
        <dbReference type="SAM" id="SignalP"/>
    </source>
</evidence>
<evidence type="ECO:0000256" key="1">
    <source>
        <dbReference type="ARBA" id="ARBA00022729"/>
    </source>
</evidence>
<organism evidence="4 5">
    <name type="scientific">Boseongicola aestuarii</name>
    <dbReference type="NCBI Taxonomy" id="1470561"/>
    <lineage>
        <taxon>Bacteria</taxon>
        <taxon>Pseudomonadati</taxon>
        <taxon>Pseudomonadota</taxon>
        <taxon>Alphaproteobacteria</taxon>
        <taxon>Rhodobacterales</taxon>
        <taxon>Paracoccaceae</taxon>
        <taxon>Boseongicola</taxon>
    </lineage>
</organism>
<gene>
    <name evidence="4" type="ORF">BOA8489_03678</name>
</gene>
<keyword evidence="5" id="KW-1185">Reference proteome</keyword>